<evidence type="ECO:0000313" key="2">
    <source>
        <dbReference type="EMBL" id="POZ89897.1"/>
    </source>
</evidence>
<dbReference type="InterPro" id="IPR036388">
    <property type="entry name" value="WH-like_DNA-bd_sf"/>
</dbReference>
<dbReference type="PANTHER" id="PTHR18964:SF149">
    <property type="entry name" value="BIFUNCTIONAL UDP-N-ACETYLGLUCOSAMINE 2-EPIMERASE_N-ACETYLMANNOSAMINE KINASE"/>
    <property type="match status" value="1"/>
</dbReference>
<dbReference type="AlphaFoldDB" id="A0A2S5EA38"/>
<evidence type="ECO:0000313" key="3">
    <source>
        <dbReference type="Proteomes" id="UP000236950"/>
    </source>
</evidence>
<name>A0A2S5EA38_9BACT</name>
<proteinExistence type="inferred from homology"/>
<dbReference type="SUPFAM" id="SSF53067">
    <property type="entry name" value="Actin-like ATPase domain"/>
    <property type="match status" value="1"/>
</dbReference>
<dbReference type="PANTHER" id="PTHR18964">
    <property type="entry name" value="ROK (REPRESSOR, ORF, KINASE) FAMILY"/>
    <property type="match status" value="1"/>
</dbReference>
<comment type="similarity">
    <text evidence="1">Belongs to the ROK (NagC/XylR) family.</text>
</comment>
<comment type="caution">
    <text evidence="2">The sequence shown here is derived from an EMBL/GenBank/DDBJ whole genome shotgun (WGS) entry which is preliminary data.</text>
</comment>
<organism evidence="2 3">
    <name type="scientific">Petrotoga halophila DSM 16923</name>
    <dbReference type="NCBI Taxonomy" id="1122953"/>
    <lineage>
        <taxon>Bacteria</taxon>
        <taxon>Thermotogati</taxon>
        <taxon>Thermotogota</taxon>
        <taxon>Thermotogae</taxon>
        <taxon>Petrotogales</taxon>
        <taxon>Petrotogaceae</taxon>
        <taxon>Petrotoga</taxon>
    </lineage>
</organism>
<keyword evidence="3" id="KW-1185">Reference proteome</keyword>
<dbReference type="Pfam" id="PF00480">
    <property type="entry name" value="ROK"/>
    <property type="match status" value="2"/>
</dbReference>
<accession>A0A2S5EA38</accession>
<sequence length="393" mass="43728">MANKTYNIELVKERNRTVVLELLNSKGTSTRSEISDITGLTNATITNIVNELISKDLVEEVGTIDGKLGRKRKLIKIKEDAFYVIGIEFGVNIVRAGIFNFKGKKIKSIEKEINSYGRPTDVLKNLILIIDELINNTKVDFNKIKGIGIAMPGLIDSQKRILRSVHPFPLLKDYPLVEQLEEHYEKTIWLENDANGAVLGEKWFGHGKKFNNYVFIVGDSGIGAGIVINGKLYSGTFNSAGEIGHTVITGDLMPLESFGGLSRLADEFNLPLEIILNESKKSEEIKKTLDDINKFLALGIVNLVNTVDPEAVIVGGRILKTGYSVIREIKRIVAQYTFSDEIPQILVASKKEDAILSGAASIAIEHIVSSPYQFLLNNDKNISYNNFKQKRDF</sequence>
<dbReference type="RefSeq" id="WP_103899210.1">
    <property type="nucleotide sequence ID" value="NZ_JALY01000257.1"/>
</dbReference>
<dbReference type="InterPro" id="IPR000600">
    <property type="entry name" value="ROK"/>
</dbReference>
<dbReference type="EMBL" id="JALY01000257">
    <property type="protein sequence ID" value="POZ89897.1"/>
    <property type="molecule type" value="Genomic_DNA"/>
</dbReference>
<evidence type="ECO:0008006" key="4">
    <source>
        <dbReference type="Google" id="ProtNLM"/>
    </source>
</evidence>
<dbReference type="Gene3D" id="1.10.10.10">
    <property type="entry name" value="Winged helix-like DNA-binding domain superfamily/Winged helix DNA-binding domain"/>
    <property type="match status" value="1"/>
</dbReference>
<reference evidence="2 3" key="1">
    <citation type="submission" date="2014-01" db="EMBL/GenBank/DDBJ databases">
        <title>Comparative genomics of Petrotoga.</title>
        <authorList>
            <person name="Chow K."/>
            <person name="Charchuk R."/>
            <person name="Nesbo C.L."/>
        </authorList>
    </citation>
    <scope>NUCLEOTIDE SEQUENCE [LARGE SCALE GENOMIC DNA]</scope>
    <source>
        <strain evidence="2 3">DSM 16923</strain>
    </source>
</reference>
<dbReference type="Gene3D" id="3.30.420.40">
    <property type="match status" value="2"/>
</dbReference>
<dbReference type="Proteomes" id="UP000236950">
    <property type="component" value="Unassembled WGS sequence"/>
</dbReference>
<dbReference type="SUPFAM" id="SSF46785">
    <property type="entry name" value="Winged helix' DNA-binding domain"/>
    <property type="match status" value="1"/>
</dbReference>
<dbReference type="InterPro" id="IPR043129">
    <property type="entry name" value="ATPase_NBD"/>
</dbReference>
<gene>
    <name evidence="2" type="ORF">AA81_12210</name>
</gene>
<protein>
    <recommendedName>
        <fullName evidence="4">ROK family transcriptional regulator</fullName>
    </recommendedName>
</protein>
<evidence type="ECO:0000256" key="1">
    <source>
        <dbReference type="ARBA" id="ARBA00006479"/>
    </source>
</evidence>
<dbReference type="InterPro" id="IPR036390">
    <property type="entry name" value="WH_DNA-bd_sf"/>
</dbReference>